<dbReference type="GO" id="GO:0018580">
    <property type="term" value="F:nitronate monooxygenase activity"/>
    <property type="evidence" value="ECO:0007669"/>
    <property type="project" value="InterPro"/>
</dbReference>
<keyword evidence="9" id="KW-1185">Reference proteome</keyword>
<evidence type="ECO:0000256" key="2">
    <source>
        <dbReference type="ARBA" id="ARBA00009881"/>
    </source>
</evidence>
<accession>A0A345BW44</accession>
<sequence>MNYNTIASLSLPLIAAPMFRVSGPDLVIAACRSGIIGSFPAQNPRTTEELDLWLSQISYELAKLPEAAPYAVNLIMRDEKLNDKLEVVMRYQPSIVITSVGSPKEIVPSIHSYGGMVFSDVATLRHAQKAVECGVDGLILLCTGAGGHTGWVNPFAFVRAVREFYGGIVVLAGCVTDGTGIQAAEALGADLVYMGTRFIATTESMAIPEYKQKLIDVNMDDVVTSRAFTGMTGNYLRPKVVDAGLDPDDLPSYSEFKNSEHRKKRWKDIWSAGQGVGDVKKIVSVSELVEHLSTDYMSYKK</sequence>
<dbReference type="Pfam" id="PF03060">
    <property type="entry name" value="NMO"/>
    <property type="match status" value="1"/>
</dbReference>
<comment type="similarity">
    <text evidence="2">Belongs to the nitronate monooxygenase family. NMO class I subfamily.</text>
</comment>
<dbReference type="AlphaFoldDB" id="A0A345BW44"/>
<dbReference type="RefSeq" id="WP_114370920.1">
    <property type="nucleotide sequence ID" value="NZ_CP031092.1"/>
</dbReference>
<evidence type="ECO:0000256" key="6">
    <source>
        <dbReference type="ARBA" id="ARBA00023002"/>
    </source>
</evidence>
<gene>
    <name evidence="8" type="ORF">DT065_03510</name>
</gene>
<dbReference type="EMBL" id="CP031092">
    <property type="protein sequence ID" value="AXF55175.1"/>
    <property type="molecule type" value="Genomic_DNA"/>
</dbReference>
<name>A0A345BW44_9BACI</name>
<evidence type="ECO:0000256" key="4">
    <source>
        <dbReference type="ARBA" id="ARBA00022630"/>
    </source>
</evidence>
<evidence type="ECO:0000256" key="7">
    <source>
        <dbReference type="ARBA" id="ARBA00023033"/>
    </source>
</evidence>
<keyword evidence="6" id="KW-0560">Oxidoreductase</keyword>
<protein>
    <recommendedName>
        <fullName evidence="3">Probable nitronate monooxygenase</fullName>
    </recommendedName>
</protein>
<keyword evidence="4" id="KW-0285">Flavoprotein</keyword>
<dbReference type="Proteomes" id="UP000252100">
    <property type="component" value="Chromosome"/>
</dbReference>
<dbReference type="KEGG" id="rue:DT065_03510"/>
<evidence type="ECO:0000256" key="5">
    <source>
        <dbReference type="ARBA" id="ARBA00022643"/>
    </source>
</evidence>
<dbReference type="InterPro" id="IPR004136">
    <property type="entry name" value="NMO"/>
</dbReference>
<comment type="function">
    <text evidence="1">Nitronate monooxygenase that uses molecular oxygen to catalyze the oxidative denitrification of alkyl nitronates. Acts on propionate 3-nitronate (P3N), the presumed physiological substrate. Probably functions in the detoxification of P3N, a metabolic poison produced by plants and fungi as a defense mechanism.</text>
</comment>
<dbReference type="OrthoDB" id="9778912at2"/>
<dbReference type="PANTHER" id="PTHR42747">
    <property type="entry name" value="NITRONATE MONOOXYGENASE-RELATED"/>
    <property type="match status" value="1"/>
</dbReference>
<reference evidence="8 9" key="1">
    <citation type="journal article" date="2018" name="J. Microbiol.">
        <title>Salicibibacter kimchii gen. nov., sp. nov., a moderately halophilic and alkalitolerant bacterium in the family Bacillaceae, isolated from kimchi.</title>
        <authorList>
            <person name="Jang J.Y."/>
            <person name="Oh Y.J."/>
            <person name="Lim S.K."/>
            <person name="Park H.K."/>
            <person name="Lee C."/>
            <person name="Kim J.Y."/>
            <person name="Lee M.A."/>
            <person name="Choi H.J."/>
        </authorList>
    </citation>
    <scope>NUCLEOTIDE SEQUENCE [LARGE SCALE GENOMIC DNA]</scope>
    <source>
        <strain evidence="8 9">NKC1-1</strain>
    </source>
</reference>
<dbReference type="InterPro" id="IPR013785">
    <property type="entry name" value="Aldolase_TIM"/>
</dbReference>
<keyword evidence="7 8" id="KW-0503">Monooxygenase</keyword>
<organism evidence="8 9">
    <name type="scientific">Salicibibacter kimchii</name>
    <dbReference type="NCBI Taxonomy" id="2099786"/>
    <lineage>
        <taxon>Bacteria</taxon>
        <taxon>Bacillati</taxon>
        <taxon>Bacillota</taxon>
        <taxon>Bacilli</taxon>
        <taxon>Bacillales</taxon>
        <taxon>Bacillaceae</taxon>
        <taxon>Salicibibacter</taxon>
    </lineage>
</organism>
<evidence type="ECO:0000256" key="3">
    <source>
        <dbReference type="ARBA" id="ARBA00013457"/>
    </source>
</evidence>
<evidence type="ECO:0000256" key="1">
    <source>
        <dbReference type="ARBA" id="ARBA00003535"/>
    </source>
</evidence>
<evidence type="ECO:0000313" key="8">
    <source>
        <dbReference type="EMBL" id="AXF55175.1"/>
    </source>
</evidence>
<keyword evidence="5" id="KW-0288">FMN</keyword>
<proteinExistence type="inferred from homology"/>
<dbReference type="Gene3D" id="3.20.20.70">
    <property type="entry name" value="Aldolase class I"/>
    <property type="match status" value="1"/>
</dbReference>
<dbReference type="SUPFAM" id="SSF51412">
    <property type="entry name" value="Inosine monophosphate dehydrogenase (IMPDH)"/>
    <property type="match status" value="1"/>
</dbReference>
<dbReference type="CDD" id="cd04730">
    <property type="entry name" value="NPD_like"/>
    <property type="match status" value="1"/>
</dbReference>
<dbReference type="PANTHER" id="PTHR42747:SF4">
    <property type="entry name" value="BLR1330 PROTEIN"/>
    <property type="match status" value="1"/>
</dbReference>
<evidence type="ECO:0000313" key="9">
    <source>
        <dbReference type="Proteomes" id="UP000252100"/>
    </source>
</evidence>